<dbReference type="InterPro" id="IPR057024">
    <property type="entry name" value="Znr_FGT1_1"/>
</dbReference>
<reference evidence="3" key="1">
    <citation type="submission" date="2014-09" db="EMBL/GenBank/DDBJ databases">
        <authorList>
            <person name="Magalhaes I.L.F."/>
            <person name="Oliveira U."/>
            <person name="Santos F.R."/>
            <person name="Vidigal T.H.D.A."/>
            <person name="Brescovit A.D."/>
            <person name="Santos A.J."/>
        </authorList>
    </citation>
    <scope>NUCLEOTIDE SEQUENCE</scope>
    <source>
        <tissue evidence="3">Shoot tissue taken approximately 20 cm above the soil surface</tissue>
    </source>
</reference>
<name>A0A0A9CRK5_ARUDO</name>
<feature type="domain" description="FORGETTER1 second zinc ribbon" evidence="2">
    <location>
        <begin position="71"/>
        <end position="104"/>
    </location>
</feature>
<proteinExistence type="predicted"/>
<organism evidence="3">
    <name type="scientific">Arundo donax</name>
    <name type="common">Giant reed</name>
    <name type="synonym">Donax arundinaceus</name>
    <dbReference type="NCBI Taxonomy" id="35708"/>
    <lineage>
        <taxon>Eukaryota</taxon>
        <taxon>Viridiplantae</taxon>
        <taxon>Streptophyta</taxon>
        <taxon>Embryophyta</taxon>
        <taxon>Tracheophyta</taxon>
        <taxon>Spermatophyta</taxon>
        <taxon>Magnoliopsida</taxon>
        <taxon>Liliopsida</taxon>
        <taxon>Poales</taxon>
        <taxon>Poaceae</taxon>
        <taxon>PACMAD clade</taxon>
        <taxon>Arundinoideae</taxon>
        <taxon>Arundineae</taxon>
        <taxon>Arundo</taxon>
    </lineage>
</organism>
<evidence type="ECO:0000259" key="2">
    <source>
        <dbReference type="Pfam" id="PF23548"/>
    </source>
</evidence>
<reference evidence="3" key="2">
    <citation type="journal article" date="2015" name="Data Brief">
        <title>Shoot transcriptome of the giant reed, Arundo donax.</title>
        <authorList>
            <person name="Barrero R.A."/>
            <person name="Guerrero F.D."/>
            <person name="Moolhuijzen P."/>
            <person name="Goolsby J.A."/>
            <person name="Tidwell J."/>
            <person name="Bellgard S.E."/>
            <person name="Bellgard M.I."/>
        </authorList>
    </citation>
    <scope>NUCLEOTIDE SEQUENCE</scope>
    <source>
        <tissue evidence="3">Shoot tissue taken approximately 20 cm above the soil surface</tissue>
    </source>
</reference>
<accession>A0A0A9CRK5</accession>
<dbReference type="EMBL" id="GBRH01219674">
    <property type="protein sequence ID" value="JAD78221.1"/>
    <property type="molecule type" value="Transcribed_RNA"/>
</dbReference>
<protein>
    <submittedName>
        <fullName evidence="3">Uncharacterized protein</fullName>
    </submittedName>
</protein>
<evidence type="ECO:0000259" key="1">
    <source>
        <dbReference type="Pfam" id="PF23547"/>
    </source>
</evidence>
<dbReference type="InterPro" id="IPR057025">
    <property type="entry name" value="Znr_FGT1_2"/>
</dbReference>
<dbReference type="Pfam" id="PF23548">
    <property type="entry name" value="Zn_ribbon_FGT1_2"/>
    <property type="match status" value="1"/>
</dbReference>
<dbReference type="Pfam" id="PF23547">
    <property type="entry name" value="Zn_ribbon_FGT1_1"/>
    <property type="match status" value="1"/>
</dbReference>
<evidence type="ECO:0000313" key="3">
    <source>
        <dbReference type="EMBL" id="JAD78221.1"/>
    </source>
</evidence>
<sequence length="240" mass="26018">MPPLPEFVEVQCAGCGKTLEVEPGLTEFACLDCRTQQALLPELMPPPRPRQSLPIPGQGPAAALVPMPVPARMPCGACGALLSVPTGLGCFACPLRGAELTVDGRRLRPYLASPAPTTVSVVAPPPAGITLTSPSLYRRLEQGQVERYHHPIRSIHREETFNSSRTDIRLTIHNMLAQKGPGTHSFHREKSHIESLDKTSAKYSARETRLSICPESTGVEKVLPEPPSWAQVLPPSYLVL</sequence>
<dbReference type="AlphaFoldDB" id="A0A0A9CRK5"/>
<feature type="domain" description="FORGETTER1 first zinc ribbon" evidence="1">
    <location>
        <begin position="8"/>
        <end position="42"/>
    </location>
</feature>